<dbReference type="Proteomes" id="UP001497444">
    <property type="component" value="Chromosome 13"/>
</dbReference>
<feature type="compositionally biased region" description="Basic and acidic residues" evidence="2">
    <location>
        <begin position="758"/>
        <end position="767"/>
    </location>
</feature>
<dbReference type="PANTHER" id="PTHR13710">
    <property type="entry name" value="DNA HELICASE RECQ FAMILY MEMBER"/>
    <property type="match status" value="1"/>
</dbReference>
<evidence type="ECO:0000313" key="5">
    <source>
        <dbReference type="Proteomes" id="UP001497444"/>
    </source>
</evidence>
<sequence length="826" mass="92032">MLLVRPVQSFIAGLRGNIDAAQQYMNVWAIQRDAAMEGGHVSRLVAAGFLEHANLDLGIADYRHLAAYFGGAIKKSYCTEFPIDETSGHSSATATRHYAIYSNDHRFMDGQQMYTYRLAAEAWHRLLQLNGSPVDPPPSGTSTVEILTIIDRPNTHRPLQSDCASLLASLMYSVAQTPTQLTIPPPPRDQMHEVRALRALRRFGHEQWTCKEQGLAVTLMLENRLDLLVVMPTGHGKSAVFMIPPMVTGRTIIVVVPLNILVSGHEADASRAGLRYATYGTDTITFDDPPSILFVSVEHASTPRFVELAHTLNHLQKPHCVVVDEAHLLLSDFRPVMKRQLPLWAVGCQLVTLTASLSPSQETDLKIVMSTSLKVIQMSTMRPLIGYVVDEVVDVDDEIIRQLVEWDCDVSSETDRAIVYCLTRQSVERVASIANNVACVRTAHLHAHLDEDAKKAQSFAALQQESDRLARDGQPGINRVISSVKSRAEALHIDSSFVEPNARITDTENCRRHSLHLAVDGQSQRCNLIPAAQSCDNCLRQSRAVSLEPPPPLPMLRVRATVLTSFMNEDRTSLKNFRRFAAPDEPNCLLCSVYGDARNLCHPSQNCPLLLDGYRCFKCLGPHPRSDCPNSIPRSPDNCPKCHLLHNGQALGNVQLHEGRYGVDCPGQIRGERYHILLWAIWRRNSSDMHKAMPELKNITRDEELARWMGLKALGRSITNFTRFVATLALARDQGKGVARVRAKRKPGSHIKTPGSARKCEGVDPHTPKATPMLGVGESWSPKRTPETSERVLRGQNSMAWCALYINGKLWKCRCLKWARIAHLDI</sequence>
<reference evidence="4" key="1">
    <citation type="submission" date="2024-02" db="EMBL/GenBank/DDBJ databases">
        <authorList>
            <consortium name="ELIXIR-Norway"/>
            <consortium name="Elixir Norway"/>
        </authorList>
    </citation>
    <scope>NUCLEOTIDE SEQUENCE</scope>
</reference>
<evidence type="ECO:0000256" key="2">
    <source>
        <dbReference type="SAM" id="MobiDB-lite"/>
    </source>
</evidence>
<dbReference type="Gene3D" id="3.40.50.300">
    <property type="entry name" value="P-loop containing nucleotide triphosphate hydrolases"/>
    <property type="match status" value="1"/>
</dbReference>
<gene>
    <name evidence="4" type="ORF">CSSPJE1EN1_LOCUS6775</name>
</gene>
<dbReference type="EMBL" id="OZ020108">
    <property type="protein sequence ID" value="CAK9261297.1"/>
    <property type="molecule type" value="Genomic_DNA"/>
</dbReference>
<evidence type="ECO:0000256" key="1">
    <source>
        <dbReference type="ARBA" id="ARBA00005446"/>
    </source>
</evidence>
<comment type="similarity">
    <text evidence="1">Belongs to the helicase family. RecQ subfamily.</text>
</comment>
<organism evidence="4 5">
    <name type="scientific">Sphagnum jensenii</name>
    <dbReference type="NCBI Taxonomy" id="128206"/>
    <lineage>
        <taxon>Eukaryota</taxon>
        <taxon>Viridiplantae</taxon>
        <taxon>Streptophyta</taxon>
        <taxon>Embryophyta</taxon>
        <taxon>Bryophyta</taxon>
        <taxon>Sphagnophytina</taxon>
        <taxon>Sphagnopsida</taxon>
        <taxon>Sphagnales</taxon>
        <taxon>Sphagnaceae</taxon>
        <taxon>Sphagnum</taxon>
    </lineage>
</organism>
<accession>A0ABP0W6X1</accession>
<feature type="domain" description="Helicase ATP-binding" evidence="3">
    <location>
        <begin position="218"/>
        <end position="375"/>
    </location>
</feature>
<keyword evidence="5" id="KW-1185">Reference proteome</keyword>
<dbReference type="InterPro" id="IPR014001">
    <property type="entry name" value="Helicase_ATP-bd"/>
</dbReference>
<dbReference type="InterPro" id="IPR027417">
    <property type="entry name" value="P-loop_NTPase"/>
</dbReference>
<evidence type="ECO:0000259" key="3">
    <source>
        <dbReference type="PROSITE" id="PS51192"/>
    </source>
</evidence>
<dbReference type="InterPro" id="IPR011545">
    <property type="entry name" value="DEAD/DEAH_box_helicase_dom"/>
</dbReference>
<dbReference type="SUPFAM" id="SSF52540">
    <property type="entry name" value="P-loop containing nucleoside triphosphate hydrolases"/>
    <property type="match status" value="1"/>
</dbReference>
<feature type="region of interest" description="Disordered" evidence="2">
    <location>
        <begin position="746"/>
        <end position="787"/>
    </location>
</feature>
<name>A0ABP0W6X1_9BRYO</name>
<protein>
    <recommendedName>
        <fullName evidence="3">Helicase ATP-binding domain-containing protein</fullName>
    </recommendedName>
</protein>
<proteinExistence type="inferred from homology"/>
<dbReference type="SMART" id="SM00487">
    <property type="entry name" value="DEXDc"/>
    <property type="match status" value="1"/>
</dbReference>
<evidence type="ECO:0000313" key="4">
    <source>
        <dbReference type="EMBL" id="CAK9261297.1"/>
    </source>
</evidence>
<dbReference type="PROSITE" id="PS51192">
    <property type="entry name" value="HELICASE_ATP_BIND_1"/>
    <property type="match status" value="1"/>
</dbReference>
<dbReference type="PANTHER" id="PTHR13710:SF145">
    <property type="entry name" value="ATP-DEPENDENT DNA HELICASE"/>
    <property type="match status" value="1"/>
</dbReference>
<dbReference type="Pfam" id="PF00270">
    <property type="entry name" value="DEAD"/>
    <property type="match status" value="1"/>
</dbReference>